<feature type="non-terminal residue" evidence="9">
    <location>
        <position position="1"/>
    </location>
</feature>
<keyword evidence="8" id="KW-0539">Nucleus</keyword>
<evidence type="ECO:0000256" key="4">
    <source>
        <dbReference type="ARBA" id="ARBA00009567"/>
    </source>
</evidence>
<sequence>SRLLGRDDIRKRPKTSEMLDSLLASGGFLLLRGADPLVEQVRVLGLLHEDLHGPGPIGALSTLAHTEVTLSGKMDQTSASILCRRPQQRATYQVDPTTHLTFNLHLSEKEREARDSLTLPFQFSSEK</sequence>
<comment type="pathway">
    <text evidence="3">tRNA modification; 5-methoxycarbonylmethyl-2-thiouridine-tRNA biosynthesis.</text>
</comment>
<name>A0A8J6GII7_MICOH</name>
<dbReference type="GO" id="GO:0000049">
    <property type="term" value="F:tRNA binding"/>
    <property type="evidence" value="ECO:0007669"/>
    <property type="project" value="TreeGrafter"/>
</dbReference>
<dbReference type="GO" id="GO:0005634">
    <property type="term" value="C:nucleus"/>
    <property type="evidence" value="ECO:0007669"/>
    <property type="project" value="UniProtKB-SubCell"/>
</dbReference>
<dbReference type="GO" id="GO:0033588">
    <property type="term" value="C:elongator holoenzyme complex"/>
    <property type="evidence" value="ECO:0007669"/>
    <property type="project" value="InterPro"/>
</dbReference>
<comment type="caution">
    <text evidence="9">The sequence shown here is derived from an EMBL/GenBank/DDBJ whole genome shotgun (WGS) entry which is preliminary data.</text>
</comment>
<keyword evidence="6" id="KW-0963">Cytoplasm</keyword>
<organism evidence="9 10">
    <name type="scientific">Microtus ochrogaster</name>
    <name type="common">Prairie vole</name>
    <dbReference type="NCBI Taxonomy" id="79684"/>
    <lineage>
        <taxon>Eukaryota</taxon>
        <taxon>Metazoa</taxon>
        <taxon>Chordata</taxon>
        <taxon>Craniata</taxon>
        <taxon>Vertebrata</taxon>
        <taxon>Euteleostomi</taxon>
        <taxon>Mammalia</taxon>
        <taxon>Eutheria</taxon>
        <taxon>Euarchontoglires</taxon>
        <taxon>Glires</taxon>
        <taxon>Rodentia</taxon>
        <taxon>Myomorpha</taxon>
        <taxon>Muroidea</taxon>
        <taxon>Cricetidae</taxon>
        <taxon>Arvicolinae</taxon>
        <taxon>Microtus</taxon>
    </lineage>
</organism>
<keyword evidence="7" id="KW-0819">tRNA processing</keyword>
<dbReference type="GO" id="GO:0002098">
    <property type="term" value="P:tRNA wobble uridine modification"/>
    <property type="evidence" value="ECO:0007669"/>
    <property type="project" value="InterPro"/>
</dbReference>
<dbReference type="GO" id="GO:0005829">
    <property type="term" value="C:cytosol"/>
    <property type="evidence" value="ECO:0007669"/>
    <property type="project" value="TreeGrafter"/>
</dbReference>
<evidence type="ECO:0000313" key="9">
    <source>
        <dbReference type="EMBL" id="KAH0511572.1"/>
    </source>
</evidence>
<evidence type="ECO:0000256" key="5">
    <source>
        <dbReference type="ARBA" id="ARBA00020264"/>
    </source>
</evidence>
<protein>
    <recommendedName>
        <fullName evidence="5">Elongator complex protein 5</fullName>
    </recommendedName>
</protein>
<evidence type="ECO:0000256" key="2">
    <source>
        <dbReference type="ARBA" id="ARBA00004496"/>
    </source>
</evidence>
<evidence type="ECO:0000256" key="3">
    <source>
        <dbReference type="ARBA" id="ARBA00005043"/>
    </source>
</evidence>
<dbReference type="EMBL" id="JAATJU010022200">
    <property type="protein sequence ID" value="KAH0511572.1"/>
    <property type="molecule type" value="Genomic_DNA"/>
</dbReference>
<dbReference type="Proteomes" id="UP000710432">
    <property type="component" value="Unassembled WGS sequence"/>
</dbReference>
<evidence type="ECO:0000313" key="10">
    <source>
        <dbReference type="Proteomes" id="UP000710432"/>
    </source>
</evidence>
<reference evidence="9" key="1">
    <citation type="submission" date="2020-03" db="EMBL/GenBank/DDBJ databases">
        <title>Studies in the Genomics of Life Span.</title>
        <authorList>
            <person name="Glass D."/>
        </authorList>
    </citation>
    <scope>NUCLEOTIDE SEQUENCE</scope>
    <source>
        <strain evidence="9">LTLLF</strain>
        <tissue evidence="9">Muscle</tissue>
    </source>
</reference>
<proteinExistence type="inferred from homology"/>
<evidence type="ECO:0000256" key="8">
    <source>
        <dbReference type="ARBA" id="ARBA00023242"/>
    </source>
</evidence>
<accession>A0A8J6GII7</accession>
<evidence type="ECO:0000256" key="6">
    <source>
        <dbReference type="ARBA" id="ARBA00022490"/>
    </source>
</evidence>
<comment type="subcellular location">
    <subcellularLocation>
        <location evidence="2">Cytoplasm</location>
    </subcellularLocation>
    <subcellularLocation>
        <location evidence="1">Nucleus</location>
    </subcellularLocation>
</comment>
<dbReference type="UniPathway" id="UPA00988"/>
<comment type="similarity">
    <text evidence="4">Belongs to the ELP5 family.</text>
</comment>
<dbReference type="PANTHER" id="PTHR15641">
    <property type="entry name" value="ELONGATOR COMPLEX PROTEIN 5"/>
    <property type="match status" value="1"/>
</dbReference>
<gene>
    <name evidence="9" type="ORF">LTLLF_148875</name>
</gene>
<dbReference type="InterPro" id="IPR019519">
    <property type="entry name" value="Elp5"/>
</dbReference>
<dbReference type="Pfam" id="PF10483">
    <property type="entry name" value="Elong_Iki1"/>
    <property type="match status" value="1"/>
</dbReference>
<evidence type="ECO:0000256" key="7">
    <source>
        <dbReference type="ARBA" id="ARBA00022694"/>
    </source>
</evidence>
<dbReference type="AlphaFoldDB" id="A0A8J6GII7"/>
<dbReference type="PANTHER" id="PTHR15641:SF1">
    <property type="entry name" value="ELONGATOR COMPLEX PROTEIN 5"/>
    <property type="match status" value="1"/>
</dbReference>
<evidence type="ECO:0000256" key="1">
    <source>
        <dbReference type="ARBA" id="ARBA00004123"/>
    </source>
</evidence>